<evidence type="ECO:0000313" key="3">
    <source>
        <dbReference type="EMBL" id="NJC71950.1"/>
    </source>
</evidence>
<dbReference type="RefSeq" id="WP_167926848.1">
    <property type="nucleotide sequence ID" value="NZ_JAATVY010000014.1"/>
</dbReference>
<comment type="caution">
    <text evidence="3">The sequence shown here is derived from an EMBL/GenBank/DDBJ whole genome shotgun (WGS) entry which is preliminary data.</text>
</comment>
<feature type="domain" description="DUF2249" evidence="2">
    <location>
        <begin position="212"/>
        <end position="279"/>
    </location>
</feature>
<feature type="domain" description="Hemerythrin-like" evidence="1">
    <location>
        <begin position="18"/>
        <end position="141"/>
    </location>
</feature>
<dbReference type="InterPro" id="IPR012312">
    <property type="entry name" value="Hemerythrin-like"/>
</dbReference>
<evidence type="ECO:0000259" key="1">
    <source>
        <dbReference type="Pfam" id="PF01814"/>
    </source>
</evidence>
<name>A0ABX0Y304_9ACTN</name>
<gene>
    <name evidence="3" type="ORF">HC031_19835</name>
</gene>
<sequence>MSHPVPEAADRDRAAAAAVRRHHAQLAYELDQHAESLLRLVDNQSLPEAAQARQDLVAYLRRDLVPHALAEEDTLYPAAAGRPAGALLVEGMLGEHRAITALVDEIAASGSLIRAASAARALTALFATHLAKENDLILPLLVNAPEVALADLLAGMHDLLGAAHAPHRHAPDAPASVDQGGGCGCGGCGCGGGGDRAAGSAPVQPLGVDALLDVRQAPHNERHALVLSTVKSLAPGEAVVLVADHAPRPVLAQVDAHLPGQIETQWLQSGPELWRVRLERVVMPG</sequence>
<dbReference type="InterPro" id="IPR018720">
    <property type="entry name" value="DUF2249"/>
</dbReference>
<dbReference type="Proteomes" id="UP000722989">
    <property type="component" value="Unassembled WGS sequence"/>
</dbReference>
<dbReference type="EMBL" id="JAATVY010000014">
    <property type="protein sequence ID" value="NJC71950.1"/>
    <property type="molecule type" value="Genomic_DNA"/>
</dbReference>
<protein>
    <submittedName>
        <fullName evidence="3">DUF2249 domain-containing protein</fullName>
    </submittedName>
</protein>
<keyword evidence="4" id="KW-1185">Reference proteome</keyword>
<proteinExistence type="predicted"/>
<dbReference type="Pfam" id="PF10006">
    <property type="entry name" value="DUF2249"/>
    <property type="match status" value="1"/>
</dbReference>
<dbReference type="Pfam" id="PF01814">
    <property type="entry name" value="Hemerythrin"/>
    <property type="match status" value="1"/>
</dbReference>
<evidence type="ECO:0000259" key="2">
    <source>
        <dbReference type="Pfam" id="PF10006"/>
    </source>
</evidence>
<accession>A0ABX0Y304</accession>
<reference evidence="3 4" key="1">
    <citation type="submission" date="2020-03" db="EMBL/GenBank/DDBJ databases">
        <title>WGS of the type strain of Planosporangium spp.</title>
        <authorList>
            <person name="Thawai C."/>
        </authorList>
    </citation>
    <scope>NUCLEOTIDE SEQUENCE [LARGE SCALE GENOMIC DNA]</scope>
    <source>
        <strain evidence="3 4">TBRC 5610</strain>
    </source>
</reference>
<dbReference type="Gene3D" id="1.20.120.520">
    <property type="entry name" value="nmb1532 protein domain like"/>
    <property type="match status" value="1"/>
</dbReference>
<organism evidence="3 4">
    <name type="scientific">Planosporangium thailandense</name>
    <dbReference type="NCBI Taxonomy" id="765197"/>
    <lineage>
        <taxon>Bacteria</taxon>
        <taxon>Bacillati</taxon>
        <taxon>Actinomycetota</taxon>
        <taxon>Actinomycetes</taxon>
        <taxon>Micromonosporales</taxon>
        <taxon>Micromonosporaceae</taxon>
        <taxon>Planosporangium</taxon>
    </lineage>
</organism>
<evidence type="ECO:0000313" key="4">
    <source>
        <dbReference type="Proteomes" id="UP000722989"/>
    </source>
</evidence>